<accession>A0A365GZC2</accession>
<dbReference type="OrthoDB" id="3544267at2"/>
<dbReference type="Proteomes" id="UP000251891">
    <property type="component" value="Unassembled WGS sequence"/>
</dbReference>
<evidence type="ECO:0000313" key="1">
    <source>
        <dbReference type="EMBL" id="RAY12171.1"/>
    </source>
</evidence>
<proteinExistence type="predicted"/>
<keyword evidence="2" id="KW-1185">Reference proteome</keyword>
<dbReference type="EMBL" id="QLYX01000014">
    <property type="protein sequence ID" value="RAY12171.1"/>
    <property type="molecule type" value="Genomic_DNA"/>
</dbReference>
<evidence type="ECO:0000313" key="2">
    <source>
        <dbReference type="Proteomes" id="UP000251891"/>
    </source>
</evidence>
<protein>
    <submittedName>
        <fullName evidence="1">Uncharacterized protein</fullName>
    </submittedName>
</protein>
<name>A0A365GZC2_9ACTN</name>
<sequence>MLAEAMLAIAAASGTAVIQAAGTDVWIGFRNRAAKLLGRGDAQRESAELEKLDQTAAALEAAEPAQAELVRVRQEATWQARFEALLESLDDTEREQLADELRALLAEESPAAPGGVTASSGGVAAGGNIDVRADQGSIAAAVIKGGASIGTPPTPDPSQG</sequence>
<gene>
    <name evidence="1" type="ORF">DPM19_25955</name>
</gene>
<reference evidence="1 2" key="1">
    <citation type="submission" date="2018-06" db="EMBL/GenBank/DDBJ databases">
        <title>Actinomadura craniellae sp. nov. isolated from marine sponge Craniella sp.</title>
        <authorList>
            <person name="Li L."/>
            <person name="Xu Q.H."/>
            <person name="Lin H.W."/>
            <person name="Lu Y.H."/>
        </authorList>
    </citation>
    <scope>NUCLEOTIDE SEQUENCE [LARGE SCALE GENOMIC DNA]</scope>
    <source>
        <strain evidence="1 2">LHW63021</strain>
    </source>
</reference>
<dbReference type="RefSeq" id="WP_111870662.1">
    <property type="nucleotide sequence ID" value="NZ_QLYX01000014.1"/>
</dbReference>
<organism evidence="1 2">
    <name type="scientific">Actinomadura craniellae</name>
    <dbReference type="NCBI Taxonomy" id="2231787"/>
    <lineage>
        <taxon>Bacteria</taxon>
        <taxon>Bacillati</taxon>
        <taxon>Actinomycetota</taxon>
        <taxon>Actinomycetes</taxon>
        <taxon>Streptosporangiales</taxon>
        <taxon>Thermomonosporaceae</taxon>
        <taxon>Actinomadura</taxon>
    </lineage>
</organism>
<dbReference type="AlphaFoldDB" id="A0A365GZC2"/>
<comment type="caution">
    <text evidence="1">The sequence shown here is derived from an EMBL/GenBank/DDBJ whole genome shotgun (WGS) entry which is preliminary data.</text>
</comment>